<dbReference type="OrthoDB" id="10304904at2759"/>
<feature type="domain" description="Fibrinogen C-terminal" evidence="2">
    <location>
        <begin position="105"/>
        <end position="317"/>
    </location>
</feature>
<reference evidence="3 4" key="1">
    <citation type="submission" date="2020-06" db="EMBL/GenBank/DDBJ databases">
        <authorList>
            <person name="Li R."/>
            <person name="Bekaert M."/>
        </authorList>
    </citation>
    <scope>NUCLEOTIDE SEQUENCE [LARGE SCALE GENOMIC DNA]</scope>
    <source>
        <strain evidence="4">wild</strain>
    </source>
</reference>
<feature type="signal peptide" evidence="1">
    <location>
        <begin position="1"/>
        <end position="22"/>
    </location>
</feature>
<dbReference type="InterPro" id="IPR002181">
    <property type="entry name" value="Fibrinogen_a/b/g_C_dom"/>
</dbReference>
<dbReference type="PANTHER" id="PTHR19143:SF458">
    <property type="entry name" value="FIBRINOGEN C-TERMINAL DOMAIN-CONTAINING PROTEIN-RELATED"/>
    <property type="match status" value="1"/>
</dbReference>
<dbReference type="Proteomes" id="UP000507470">
    <property type="component" value="Unassembled WGS sequence"/>
</dbReference>
<feature type="chain" id="PRO_5026786396" description="Fibrinogen C-terminal domain-containing protein" evidence="1">
    <location>
        <begin position="23"/>
        <end position="317"/>
    </location>
</feature>
<evidence type="ECO:0000313" key="3">
    <source>
        <dbReference type="EMBL" id="CAC5423127.1"/>
    </source>
</evidence>
<proteinExistence type="predicted"/>
<dbReference type="CDD" id="cd00087">
    <property type="entry name" value="FReD"/>
    <property type="match status" value="1"/>
</dbReference>
<dbReference type="EMBL" id="CACVKT020009708">
    <property type="protein sequence ID" value="CAC5423127.1"/>
    <property type="molecule type" value="Genomic_DNA"/>
</dbReference>
<keyword evidence="1" id="KW-0732">Signal</keyword>
<dbReference type="InterPro" id="IPR036056">
    <property type="entry name" value="Fibrinogen-like_C"/>
</dbReference>
<name>A0A6J8ERL3_MYTCO</name>
<gene>
    <name evidence="3" type="ORF">MCOR_55127</name>
</gene>
<organism evidence="3 4">
    <name type="scientific">Mytilus coruscus</name>
    <name type="common">Sea mussel</name>
    <dbReference type="NCBI Taxonomy" id="42192"/>
    <lineage>
        <taxon>Eukaryota</taxon>
        <taxon>Metazoa</taxon>
        <taxon>Spiralia</taxon>
        <taxon>Lophotrochozoa</taxon>
        <taxon>Mollusca</taxon>
        <taxon>Bivalvia</taxon>
        <taxon>Autobranchia</taxon>
        <taxon>Pteriomorphia</taxon>
        <taxon>Mytilida</taxon>
        <taxon>Mytiloidea</taxon>
        <taxon>Mytilidae</taxon>
        <taxon>Mytilinae</taxon>
        <taxon>Mytilus</taxon>
    </lineage>
</organism>
<sequence length="317" mass="35816">MKTMFYIWIAAVFALFAKCVESIDIKIQKFNTNTNRKIVHNGASVHTVKAKSRIQCAMMCTSDSTCCSSTYDQILEHCSLFLACCPIKEPSTGSHTSIKTPNLAMVFSPTPTDCSEFPPGICTGVYTIQPENGPTMTVFCDMDTDGGGWTTIQRRYDGSVDFFRDWEDYKTGFGDIAGEHWLGNDNLHYILRQQKFYQVRFDLEDVNKTTAYAVYNTIFVGSEITNYQLTITGYNGTAGDSMKDKANNPMNGMMFSTRDNDNDLKPLLSCSESKNSGWWHAKCTNANINGVFKDNLNWKSWRKDGITKTRMMIKPRN</sequence>
<dbReference type="Gene3D" id="3.90.215.10">
    <property type="entry name" value="Gamma Fibrinogen, chain A, domain 1"/>
    <property type="match status" value="1"/>
</dbReference>
<evidence type="ECO:0000259" key="2">
    <source>
        <dbReference type="PROSITE" id="PS51406"/>
    </source>
</evidence>
<evidence type="ECO:0000256" key="1">
    <source>
        <dbReference type="SAM" id="SignalP"/>
    </source>
</evidence>
<dbReference type="SUPFAM" id="SSF56496">
    <property type="entry name" value="Fibrinogen C-terminal domain-like"/>
    <property type="match status" value="1"/>
</dbReference>
<dbReference type="Pfam" id="PF00147">
    <property type="entry name" value="Fibrinogen_C"/>
    <property type="match status" value="1"/>
</dbReference>
<dbReference type="PANTHER" id="PTHR19143">
    <property type="entry name" value="FIBRINOGEN/TENASCIN/ANGIOPOEITIN"/>
    <property type="match status" value="1"/>
</dbReference>
<dbReference type="GO" id="GO:0005615">
    <property type="term" value="C:extracellular space"/>
    <property type="evidence" value="ECO:0007669"/>
    <property type="project" value="TreeGrafter"/>
</dbReference>
<dbReference type="InterPro" id="IPR050373">
    <property type="entry name" value="Fibrinogen_C-term_domain"/>
</dbReference>
<dbReference type="InterPro" id="IPR014716">
    <property type="entry name" value="Fibrinogen_a/b/g_C_1"/>
</dbReference>
<protein>
    <recommendedName>
        <fullName evidence="2">Fibrinogen C-terminal domain-containing protein</fullName>
    </recommendedName>
</protein>
<accession>A0A6J8ERL3</accession>
<dbReference type="AlphaFoldDB" id="A0A6J8ERL3"/>
<dbReference type="PROSITE" id="PS51406">
    <property type="entry name" value="FIBRINOGEN_C_2"/>
    <property type="match status" value="1"/>
</dbReference>
<evidence type="ECO:0000313" key="4">
    <source>
        <dbReference type="Proteomes" id="UP000507470"/>
    </source>
</evidence>
<dbReference type="SMART" id="SM00186">
    <property type="entry name" value="FBG"/>
    <property type="match status" value="1"/>
</dbReference>
<dbReference type="NCBIfam" id="NF040941">
    <property type="entry name" value="GGGWT_bact"/>
    <property type="match status" value="1"/>
</dbReference>
<keyword evidence="4" id="KW-1185">Reference proteome</keyword>